<reference evidence="1 3" key="1">
    <citation type="journal article" date="2008" name="Science">
        <title>The Physcomitrella genome reveals evolutionary insights into the conquest of land by plants.</title>
        <authorList>
            <person name="Rensing S."/>
            <person name="Lang D."/>
            <person name="Zimmer A."/>
            <person name="Terry A."/>
            <person name="Salamov A."/>
            <person name="Shapiro H."/>
            <person name="Nishiyama T."/>
            <person name="Perroud P.-F."/>
            <person name="Lindquist E."/>
            <person name="Kamisugi Y."/>
            <person name="Tanahashi T."/>
            <person name="Sakakibara K."/>
            <person name="Fujita T."/>
            <person name="Oishi K."/>
            <person name="Shin-I T."/>
            <person name="Kuroki Y."/>
            <person name="Toyoda A."/>
            <person name="Suzuki Y."/>
            <person name="Hashimoto A."/>
            <person name="Yamaguchi K."/>
            <person name="Sugano A."/>
            <person name="Kohara Y."/>
            <person name="Fujiyama A."/>
            <person name="Anterola A."/>
            <person name="Aoki S."/>
            <person name="Ashton N."/>
            <person name="Barbazuk W.B."/>
            <person name="Barker E."/>
            <person name="Bennetzen J."/>
            <person name="Bezanilla M."/>
            <person name="Blankenship R."/>
            <person name="Cho S.H."/>
            <person name="Dutcher S."/>
            <person name="Estelle M."/>
            <person name="Fawcett J.A."/>
            <person name="Gundlach H."/>
            <person name="Hanada K."/>
            <person name="Heyl A."/>
            <person name="Hicks K.A."/>
            <person name="Hugh J."/>
            <person name="Lohr M."/>
            <person name="Mayer K."/>
            <person name="Melkozernov A."/>
            <person name="Murata T."/>
            <person name="Nelson D."/>
            <person name="Pils B."/>
            <person name="Prigge M."/>
            <person name="Reiss B."/>
            <person name="Renner T."/>
            <person name="Rombauts S."/>
            <person name="Rushton P."/>
            <person name="Sanderfoot A."/>
            <person name="Schween G."/>
            <person name="Shiu S.-H."/>
            <person name="Stueber K."/>
            <person name="Theodoulou F.L."/>
            <person name="Tu H."/>
            <person name="Van de Peer Y."/>
            <person name="Verrier P.J."/>
            <person name="Waters E."/>
            <person name="Wood A."/>
            <person name="Yang L."/>
            <person name="Cove D."/>
            <person name="Cuming A."/>
            <person name="Hasebe M."/>
            <person name="Lucas S."/>
            <person name="Mishler D.B."/>
            <person name="Reski R."/>
            <person name="Grigoriev I."/>
            <person name="Quatrano R.S."/>
            <person name="Boore J.L."/>
        </authorList>
    </citation>
    <scope>NUCLEOTIDE SEQUENCE [LARGE SCALE GENOMIC DNA]</scope>
    <source>
        <strain evidence="2 3">cv. Gransden 2004</strain>
    </source>
</reference>
<keyword evidence="3" id="KW-1185">Reference proteome</keyword>
<dbReference type="PaxDb" id="3218-PP1S80_68V6.1"/>
<dbReference type="Proteomes" id="UP000006727">
    <property type="component" value="Chromosome 11"/>
</dbReference>
<dbReference type="GeneID" id="112288427"/>
<dbReference type="Gene3D" id="1.10.238.10">
    <property type="entry name" value="EF-hand"/>
    <property type="match status" value="1"/>
</dbReference>
<dbReference type="InterPro" id="IPR011992">
    <property type="entry name" value="EF-hand-dom_pair"/>
</dbReference>
<gene>
    <name evidence="2" type="primary">LOC112288427</name>
    <name evidence="1" type="ORF">PHYPA_015166</name>
</gene>
<evidence type="ECO:0000313" key="2">
    <source>
        <dbReference type="EnsemblPlants" id="Pp3c11_17790V3.1"/>
    </source>
</evidence>
<dbReference type="OrthoDB" id="272072at2759"/>
<reference evidence="1 3" key="2">
    <citation type="journal article" date="2018" name="Plant J.">
        <title>The Physcomitrella patens chromosome-scale assembly reveals moss genome structure and evolution.</title>
        <authorList>
            <person name="Lang D."/>
            <person name="Ullrich K.K."/>
            <person name="Murat F."/>
            <person name="Fuchs J."/>
            <person name="Jenkins J."/>
            <person name="Haas F.B."/>
            <person name="Piednoel M."/>
            <person name="Gundlach H."/>
            <person name="Van Bel M."/>
            <person name="Meyberg R."/>
            <person name="Vives C."/>
            <person name="Morata J."/>
            <person name="Symeonidi A."/>
            <person name="Hiss M."/>
            <person name="Muchero W."/>
            <person name="Kamisugi Y."/>
            <person name="Saleh O."/>
            <person name="Blanc G."/>
            <person name="Decker E.L."/>
            <person name="van Gessel N."/>
            <person name="Grimwood J."/>
            <person name="Hayes R.D."/>
            <person name="Graham S.W."/>
            <person name="Gunter L.E."/>
            <person name="McDaniel S.F."/>
            <person name="Hoernstein S.N.W."/>
            <person name="Larsson A."/>
            <person name="Li F.W."/>
            <person name="Perroud P.F."/>
            <person name="Phillips J."/>
            <person name="Ranjan P."/>
            <person name="Rokshar D.S."/>
            <person name="Rothfels C.J."/>
            <person name="Schneider L."/>
            <person name="Shu S."/>
            <person name="Stevenson D.W."/>
            <person name="Thummler F."/>
            <person name="Tillich M."/>
            <person name="Villarreal Aguilar J.C."/>
            <person name="Widiez T."/>
            <person name="Wong G.K."/>
            <person name="Wymore A."/>
            <person name="Zhang Y."/>
            <person name="Zimmer A.D."/>
            <person name="Quatrano R.S."/>
            <person name="Mayer K.F.X."/>
            <person name="Goodstein D."/>
            <person name="Casacuberta J.M."/>
            <person name="Vandepoele K."/>
            <person name="Reski R."/>
            <person name="Cuming A.C."/>
            <person name="Tuskan G.A."/>
            <person name="Maumus F."/>
            <person name="Salse J."/>
            <person name="Schmutz J."/>
            <person name="Rensing S.A."/>
        </authorList>
    </citation>
    <scope>NUCLEOTIDE SEQUENCE [LARGE SCALE GENOMIC DNA]</scope>
    <source>
        <strain evidence="2 3">cv. Gransden 2004</strain>
    </source>
</reference>
<reference evidence="2" key="3">
    <citation type="submission" date="2020-12" db="UniProtKB">
        <authorList>
            <consortium name="EnsemblPlants"/>
        </authorList>
    </citation>
    <scope>IDENTIFICATION</scope>
</reference>
<dbReference type="PANTHER" id="PTHR20875">
    <property type="entry name" value="EF-HAND CALCIUM-BINDING DOMAIN-CONTAINING PROTEIN 6-RELATED"/>
    <property type="match status" value="1"/>
</dbReference>
<evidence type="ECO:0008006" key="4">
    <source>
        <dbReference type="Google" id="ProtNLM"/>
    </source>
</evidence>
<accession>A0A2K1JV52</accession>
<protein>
    <recommendedName>
        <fullName evidence="4">EF-hand domain-containing protein</fullName>
    </recommendedName>
</protein>
<dbReference type="EnsemblPlants" id="Pp3c11_17790V3.1">
    <property type="protein sequence ID" value="Pp3c11_17790V3.1"/>
    <property type="gene ID" value="Pp3c11_17790"/>
</dbReference>
<evidence type="ECO:0000313" key="3">
    <source>
        <dbReference type="Proteomes" id="UP000006727"/>
    </source>
</evidence>
<organism evidence="1">
    <name type="scientific">Physcomitrium patens</name>
    <name type="common">Spreading-leaved earth moss</name>
    <name type="synonym">Physcomitrella patens</name>
    <dbReference type="NCBI Taxonomy" id="3218"/>
    <lineage>
        <taxon>Eukaryota</taxon>
        <taxon>Viridiplantae</taxon>
        <taxon>Streptophyta</taxon>
        <taxon>Embryophyta</taxon>
        <taxon>Bryophyta</taxon>
        <taxon>Bryophytina</taxon>
        <taxon>Bryopsida</taxon>
        <taxon>Funariidae</taxon>
        <taxon>Funariales</taxon>
        <taxon>Funariaceae</taxon>
        <taxon>Physcomitrium</taxon>
    </lineage>
</organism>
<dbReference type="SUPFAM" id="SSF47473">
    <property type="entry name" value="EF-hand"/>
    <property type="match status" value="1"/>
</dbReference>
<name>A0A2K1JV52_PHYPA</name>
<dbReference type="PANTHER" id="PTHR20875:SF0">
    <property type="entry name" value="GH12158P"/>
    <property type="match status" value="1"/>
</dbReference>
<dbReference type="EMBL" id="ABEU02000011">
    <property type="protein sequence ID" value="PNR45395.1"/>
    <property type="molecule type" value="Genomic_DNA"/>
</dbReference>
<sequence length="406" mass="47202">MVLPLFFIHECIRDQLQRLGAKGILALVNFHKKCNSNRRFDIATWQEFLRFTGIRLNPEELALLMRTHATCGTEFHFGTFMDCVHGTLTKFRQNLVDAAWKKLDHDLVGYVTLDRIKDVYHLKVHPAVMMQQKTAEEAIIDWLSESFGLLQKVYHSDLAQYYLLIGASIPHDRAFELLFIKAWQIRADGYNVDDALNHIKVQVYKNRNRIREFFRDYDPLRHRLILDSQFAAAIDNSKLVVTPLELRAVCDQYCMNDDPQLLVCWTAFCDEIDTVYTLKELEKTPLREVAKVPVLEGLTPQRFQMGATKLDEKQERAVQEVIRKIRTQMYNRRIYVRGSFQDFAQPKMCIGAVGHVTYTQFAQALSSQLNLYIEPYEVALLCAKYDDMKNKTVNYLAFTTDIDPAP</sequence>
<proteinExistence type="predicted"/>
<dbReference type="InterPro" id="IPR052603">
    <property type="entry name" value="EFCB6"/>
</dbReference>
<evidence type="ECO:0000313" key="1">
    <source>
        <dbReference type="EMBL" id="PNR45395.1"/>
    </source>
</evidence>
<dbReference type="Gramene" id="Pp3c11_17790V3.2">
    <property type="protein sequence ID" value="Pp3c11_17790V3.2"/>
    <property type="gene ID" value="Pp3c11_17790"/>
</dbReference>
<dbReference type="RefSeq" id="XP_024388349.1">
    <property type="nucleotide sequence ID" value="XM_024532581.2"/>
</dbReference>
<dbReference type="Gramene" id="Pp3c11_17790V3.1">
    <property type="protein sequence ID" value="Pp3c11_17790V3.1"/>
    <property type="gene ID" value="Pp3c11_17790"/>
</dbReference>
<dbReference type="STRING" id="3218.A0A2K1JV52"/>
<dbReference type="AlphaFoldDB" id="A0A2K1JV52"/>
<dbReference type="EnsemblPlants" id="Pp3c11_17790V3.2">
    <property type="protein sequence ID" value="Pp3c11_17790V3.2"/>
    <property type="gene ID" value="Pp3c11_17790"/>
</dbReference>